<reference evidence="1 2" key="1">
    <citation type="submission" date="2019-02" db="EMBL/GenBank/DDBJ databases">
        <title>Genomic Encyclopedia of Type Strains, Phase IV (KMG-IV): sequencing the most valuable type-strain genomes for metagenomic binning, comparative biology and taxonomic classification.</title>
        <authorList>
            <person name="Goeker M."/>
        </authorList>
    </citation>
    <scope>NUCLEOTIDE SEQUENCE [LARGE SCALE GENOMIC DNA]</scope>
    <source>
        <strain evidence="1 2">DSM 17196</strain>
    </source>
</reference>
<accession>A0A4Q7PFB6</accession>
<gene>
    <name evidence="1" type="ORF">EV197_0364</name>
</gene>
<keyword evidence="2" id="KW-1185">Reference proteome</keyword>
<evidence type="ECO:0000313" key="2">
    <source>
        <dbReference type="Proteomes" id="UP000292262"/>
    </source>
</evidence>
<dbReference type="RefSeq" id="WP_165388974.1">
    <property type="nucleotide sequence ID" value="NZ_SGXE01000001.1"/>
</dbReference>
<organism evidence="1 2">
    <name type="scientific">Aquimarina brevivitae</name>
    <dbReference type="NCBI Taxonomy" id="323412"/>
    <lineage>
        <taxon>Bacteria</taxon>
        <taxon>Pseudomonadati</taxon>
        <taxon>Bacteroidota</taxon>
        <taxon>Flavobacteriia</taxon>
        <taxon>Flavobacteriales</taxon>
        <taxon>Flavobacteriaceae</taxon>
        <taxon>Aquimarina</taxon>
    </lineage>
</organism>
<sequence length="57" mass="6111">MKNKKLSLKKQTISKLTNSQKKQINGGGESTILCVTTLDPNLSVVGTMSDFDTAPTV</sequence>
<proteinExistence type="predicted"/>
<protein>
    <submittedName>
        <fullName evidence="1">Uncharacterized protein</fullName>
    </submittedName>
</protein>
<dbReference type="AlphaFoldDB" id="A0A4Q7PFB6"/>
<dbReference type="EMBL" id="SGXE01000001">
    <property type="protein sequence ID" value="RZS99156.1"/>
    <property type="molecule type" value="Genomic_DNA"/>
</dbReference>
<name>A0A4Q7PFB6_9FLAO</name>
<dbReference type="InterPro" id="IPR058238">
    <property type="entry name" value="Lant_leader_dom"/>
</dbReference>
<dbReference type="Proteomes" id="UP000292262">
    <property type="component" value="Unassembled WGS sequence"/>
</dbReference>
<evidence type="ECO:0000313" key="1">
    <source>
        <dbReference type="EMBL" id="RZS99156.1"/>
    </source>
</evidence>
<comment type="caution">
    <text evidence="1">The sequence shown here is derived from an EMBL/GenBank/DDBJ whole genome shotgun (WGS) entry which is preliminary data.</text>
</comment>
<dbReference type="NCBIfam" id="NF038153">
    <property type="entry name" value="lant_leader_L1a"/>
    <property type="match status" value="1"/>
</dbReference>